<dbReference type="Pfam" id="PF05226">
    <property type="entry name" value="CHASE2"/>
    <property type="match status" value="1"/>
</dbReference>
<keyword evidence="3" id="KW-0812">Transmembrane</keyword>
<reference evidence="6" key="2">
    <citation type="journal article" date="2016" name="Int. J. Syst. Evol. Microbiol.">
        <title>Complete genome sequence and cell structure of Limnochorda pilosa, a Gram-negative spore-former within the phylum Firmicutes.</title>
        <authorList>
            <person name="Watanabe M."/>
            <person name="Kojima H."/>
            <person name="Fukui M."/>
        </authorList>
    </citation>
    <scope>NUCLEOTIDE SEQUENCE [LARGE SCALE GENOMIC DNA]</scope>
    <source>
        <strain evidence="6">HC45</strain>
    </source>
</reference>
<evidence type="ECO:0000259" key="4">
    <source>
        <dbReference type="PROSITE" id="PS50125"/>
    </source>
</evidence>
<name>A0A0K2SJD6_LIMPI</name>
<feature type="transmembrane region" description="Helical" evidence="3">
    <location>
        <begin position="282"/>
        <end position="301"/>
    </location>
</feature>
<dbReference type="OrthoDB" id="9806704at2"/>
<evidence type="ECO:0000313" key="6">
    <source>
        <dbReference type="Proteomes" id="UP000065807"/>
    </source>
</evidence>
<dbReference type="SUPFAM" id="SSF55073">
    <property type="entry name" value="Nucleotide cyclase"/>
    <property type="match status" value="1"/>
</dbReference>
<dbReference type="PROSITE" id="PS50125">
    <property type="entry name" value="GUANYLATE_CYCLASE_2"/>
    <property type="match status" value="1"/>
</dbReference>
<dbReference type="SMART" id="SM01080">
    <property type="entry name" value="CHASE2"/>
    <property type="match status" value="1"/>
</dbReference>
<dbReference type="InterPro" id="IPR001054">
    <property type="entry name" value="A/G_cyclase"/>
</dbReference>
<dbReference type="Gene3D" id="3.30.70.1230">
    <property type="entry name" value="Nucleotide cyclase"/>
    <property type="match status" value="1"/>
</dbReference>
<feature type="region of interest" description="Disordered" evidence="2">
    <location>
        <begin position="575"/>
        <end position="594"/>
    </location>
</feature>
<dbReference type="CDD" id="cd07302">
    <property type="entry name" value="CHD"/>
    <property type="match status" value="1"/>
</dbReference>
<dbReference type="PATRIC" id="fig|1555112.3.peg.1156"/>
<dbReference type="EMBL" id="AP014924">
    <property type="protein sequence ID" value="BAS26964.1"/>
    <property type="molecule type" value="Genomic_DNA"/>
</dbReference>
<dbReference type="GO" id="GO:0006171">
    <property type="term" value="P:cAMP biosynthetic process"/>
    <property type="evidence" value="ECO:0007669"/>
    <property type="project" value="TreeGrafter"/>
</dbReference>
<accession>A0A0K2SJD6</accession>
<dbReference type="KEGG" id="lpil:LIP_1107"/>
<evidence type="ECO:0000313" key="5">
    <source>
        <dbReference type="EMBL" id="BAS26964.1"/>
    </source>
</evidence>
<dbReference type="SMART" id="SM00044">
    <property type="entry name" value="CYCc"/>
    <property type="match status" value="1"/>
</dbReference>
<dbReference type="Pfam" id="PF00211">
    <property type="entry name" value="Guanylate_cyc"/>
    <property type="match status" value="1"/>
</dbReference>
<dbReference type="InterPro" id="IPR007890">
    <property type="entry name" value="CHASE2"/>
</dbReference>
<evidence type="ECO:0000256" key="1">
    <source>
        <dbReference type="ARBA" id="ARBA00005381"/>
    </source>
</evidence>
<evidence type="ECO:0000256" key="3">
    <source>
        <dbReference type="SAM" id="Phobius"/>
    </source>
</evidence>
<keyword evidence="3" id="KW-0472">Membrane</keyword>
<protein>
    <recommendedName>
        <fullName evidence="4">Guanylate cyclase domain-containing protein</fullName>
    </recommendedName>
</protein>
<feature type="transmembrane region" description="Helical" evidence="3">
    <location>
        <begin position="336"/>
        <end position="355"/>
    </location>
</feature>
<dbReference type="Proteomes" id="UP000065807">
    <property type="component" value="Chromosome"/>
</dbReference>
<proteinExistence type="inferred from homology"/>
<keyword evidence="3" id="KW-1133">Transmembrane helix</keyword>
<dbReference type="InterPro" id="IPR050697">
    <property type="entry name" value="Adenylyl/Guanylyl_Cyclase_3/4"/>
</dbReference>
<organism evidence="5 6">
    <name type="scientific">Limnochorda pilosa</name>
    <dbReference type="NCBI Taxonomy" id="1555112"/>
    <lineage>
        <taxon>Bacteria</taxon>
        <taxon>Bacillati</taxon>
        <taxon>Bacillota</taxon>
        <taxon>Limnochordia</taxon>
        <taxon>Limnochordales</taxon>
        <taxon>Limnochordaceae</taxon>
        <taxon>Limnochorda</taxon>
    </lineage>
</organism>
<gene>
    <name evidence="5" type="ORF">LIP_1107</name>
</gene>
<reference evidence="6" key="1">
    <citation type="submission" date="2015-07" db="EMBL/GenBank/DDBJ databases">
        <title>Complete genome sequence and phylogenetic analysis of Limnochorda pilosa.</title>
        <authorList>
            <person name="Watanabe M."/>
            <person name="Kojima H."/>
            <person name="Fukui M."/>
        </authorList>
    </citation>
    <scope>NUCLEOTIDE SEQUENCE [LARGE SCALE GENOMIC DNA]</scope>
    <source>
        <strain evidence="6">HC45</strain>
    </source>
</reference>
<dbReference type="InterPro" id="IPR029787">
    <property type="entry name" value="Nucleotide_cyclase"/>
</dbReference>
<dbReference type="AlphaFoldDB" id="A0A0K2SJD6"/>
<dbReference type="STRING" id="1555112.LIP_1107"/>
<keyword evidence="6" id="KW-1185">Reference proteome</keyword>
<feature type="region of interest" description="Disordered" evidence="2">
    <location>
        <begin position="550"/>
        <end position="569"/>
    </location>
</feature>
<feature type="transmembrane region" description="Helical" evidence="3">
    <location>
        <begin position="308"/>
        <end position="330"/>
    </location>
</feature>
<feature type="domain" description="Guanylate cyclase" evidence="4">
    <location>
        <begin position="398"/>
        <end position="530"/>
    </location>
</feature>
<comment type="similarity">
    <text evidence="1">Belongs to the adenylyl cyclase class-3 family.</text>
</comment>
<sequence length="594" mass="62256">MRPFARRAAPSLPFLAAGAVTLLLWAAGALEPLERPLYDLRVSARFLAGSPSGTASRLAVVAVDEPSLEALGRWPWPAERHARLVETLAAAGAAAVGLDLILAEPTGERGDEALARAVAQSAASMPVFLPAGPEAPHASLAQAATGLGSIRFPLDPDGAVRRLPLPATGRGTEPLSVLLARVGGLQEAGGPTTLWLDLRRPPVLRSPLRPEDLFPTFSYVAVLDGRVPPEALRGRIVLVGATAPGLGDRHLTALRRLGPVPGVFLHANAVRALLDPEPIRRVPGASLAIFLVVLAIAASVLRTGHSAALFFPLQALVIYGVTAVAAFARAGVWLELAPAAAALGGGQLVVGLEAYMRERHRRARVEATFGRYVSPAVLRELLRPGAAAGPGGRRLEVTVLVTDLCRFTRFAEDRPPEEAVEALNAYLEAMARPVLEAGGMVDKYVGDGLLALFGAPLPDPGHARAALAVAEEIRRSLLALNEARGLAGAPVLQARIALHSGEVIAGSVGTAERLDYTAVGDPVNLCARLEKAAAPGEVVATRAVFDRAGFTPGPPWEGPERLPIRGRDEPAEVYRLPAEPRAGVLQEVSNPTDP</sequence>
<dbReference type="RefSeq" id="WP_068135184.1">
    <property type="nucleotide sequence ID" value="NZ_AP014924.1"/>
</dbReference>
<dbReference type="GO" id="GO:0035556">
    <property type="term" value="P:intracellular signal transduction"/>
    <property type="evidence" value="ECO:0007669"/>
    <property type="project" value="InterPro"/>
</dbReference>
<dbReference type="PANTHER" id="PTHR43081:SF1">
    <property type="entry name" value="ADENYLATE CYCLASE, TERMINAL-DIFFERENTIATION SPECIFIC"/>
    <property type="match status" value="1"/>
</dbReference>
<dbReference type="PANTHER" id="PTHR43081">
    <property type="entry name" value="ADENYLATE CYCLASE, TERMINAL-DIFFERENTIATION SPECIFIC-RELATED"/>
    <property type="match status" value="1"/>
</dbReference>
<evidence type="ECO:0000256" key="2">
    <source>
        <dbReference type="SAM" id="MobiDB-lite"/>
    </source>
</evidence>
<dbReference type="GO" id="GO:0004016">
    <property type="term" value="F:adenylate cyclase activity"/>
    <property type="evidence" value="ECO:0007669"/>
    <property type="project" value="UniProtKB-ARBA"/>
</dbReference>
<feature type="compositionally biased region" description="Basic and acidic residues" evidence="2">
    <location>
        <begin position="558"/>
        <end position="569"/>
    </location>
</feature>